<dbReference type="RefSeq" id="WP_109321706.1">
    <property type="nucleotide sequence ID" value="NZ_CP029346.1"/>
</dbReference>
<dbReference type="GO" id="GO:0006508">
    <property type="term" value="P:proteolysis"/>
    <property type="evidence" value="ECO:0007669"/>
    <property type="project" value="InterPro"/>
</dbReference>
<dbReference type="GO" id="GO:0008270">
    <property type="term" value="F:zinc ion binding"/>
    <property type="evidence" value="ECO:0007669"/>
    <property type="project" value="InterPro"/>
</dbReference>
<proteinExistence type="predicted"/>
<dbReference type="InterPro" id="IPR000834">
    <property type="entry name" value="Peptidase_M14"/>
</dbReference>
<dbReference type="KEGG" id="psez:HME7025_00040"/>
<organism evidence="2 3">
    <name type="scientific">Aquirufa nivalisilvae</name>
    <dbReference type="NCBI Taxonomy" id="2516557"/>
    <lineage>
        <taxon>Bacteria</taxon>
        <taxon>Pseudomonadati</taxon>
        <taxon>Bacteroidota</taxon>
        <taxon>Cytophagia</taxon>
        <taxon>Cytophagales</taxon>
        <taxon>Flectobacillaceae</taxon>
        <taxon>Aquirufa</taxon>
    </lineage>
</organism>
<dbReference type="GO" id="GO:0004181">
    <property type="term" value="F:metallocarboxypeptidase activity"/>
    <property type="evidence" value="ECO:0007669"/>
    <property type="project" value="InterPro"/>
</dbReference>
<accession>A0A2S2DRC1</accession>
<sequence>MIFNSLIEQYESFQEKRISNRRFSEKIWNVLLQEWSENSLFSTRKLGETFEGKAIQEIRFGQGPIHIAAWSQMHGDEATATMALADIFLFLSQNETSWISFKEELHQKVSIFFIPRLNADGANRWTRETALGIDMNRDARTQNSPEATILAQWLDEIKPHFSFNLHDQNRLYSAGKTPHQTHIALLATAGDEHGTWTASRLRAAKIANQMVRHLQPLLQEKIAKWTDEFEARAFGDYAQGKGYGLVLLESGGAGWDLEKQTLRKYNACLLLAAFYSISTESWRTEETQLYQHLPTNERQIFDILIKNAPLNQEEPIYRADIGLNIQETAQEDGSIGYAWIIEDIGDLSPWYGLTEIDGEALHLHSEKMLKKEGVYHQLVLTKNNQVAFDLHSYTLKINS</sequence>
<evidence type="ECO:0000313" key="3">
    <source>
        <dbReference type="Proteomes" id="UP000245468"/>
    </source>
</evidence>
<dbReference type="AlphaFoldDB" id="A0A2S2DRC1"/>
<keyword evidence="3" id="KW-1185">Reference proteome</keyword>
<dbReference type="Gene3D" id="3.40.630.10">
    <property type="entry name" value="Zn peptidases"/>
    <property type="match status" value="1"/>
</dbReference>
<dbReference type="SUPFAM" id="SSF53187">
    <property type="entry name" value="Zn-dependent exopeptidases"/>
    <property type="match status" value="1"/>
</dbReference>
<reference evidence="3" key="1">
    <citation type="submission" date="2018-05" db="EMBL/GenBank/DDBJ databases">
        <title>Pseudarcicella sp. HME7025 Genome sequencing and assembly.</title>
        <authorList>
            <person name="Kim H."/>
            <person name="Kang H."/>
            <person name="Joh K."/>
        </authorList>
    </citation>
    <scope>NUCLEOTIDE SEQUENCE [LARGE SCALE GENOMIC DNA]</scope>
    <source>
        <strain evidence="3">HME7025</strain>
    </source>
</reference>
<evidence type="ECO:0000259" key="1">
    <source>
        <dbReference type="Pfam" id="PF00246"/>
    </source>
</evidence>
<evidence type="ECO:0000313" key="2">
    <source>
        <dbReference type="EMBL" id="AWL07925.1"/>
    </source>
</evidence>
<dbReference type="EMBL" id="CP029346">
    <property type="protein sequence ID" value="AWL07925.1"/>
    <property type="molecule type" value="Genomic_DNA"/>
</dbReference>
<dbReference type="OrthoDB" id="1119199at2"/>
<protein>
    <recommendedName>
        <fullName evidence="1">Peptidase M14 domain-containing protein</fullName>
    </recommendedName>
</protein>
<name>A0A2S2DRC1_9BACT</name>
<dbReference type="Pfam" id="PF00246">
    <property type="entry name" value="Peptidase_M14"/>
    <property type="match status" value="1"/>
</dbReference>
<dbReference type="Proteomes" id="UP000245468">
    <property type="component" value="Chromosome"/>
</dbReference>
<gene>
    <name evidence="2" type="ORF">HME7025_00040</name>
</gene>
<feature type="domain" description="Peptidase M14" evidence="1">
    <location>
        <begin position="39"/>
        <end position="281"/>
    </location>
</feature>